<comment type="caution">
    <text evidence="1">The sequence shown here is derived from an EMBL/GenBank/DDBJ whole genome shotgun (WGS) entry which is preliminary data.</text>
</comment>
<sequence>MKEVYRIMAYLQVMGTFKQRGDESVKNIPSIAEFAQNHFLTSIIRVGSAGTDWISVVTYTDKDNNTRQQMVKHGTYELMDFTSDWDYNAYKNMDNQVRQYLGAYSNAYKVGSGFDNYKD</sequence>
<organism evidence="1 2">
    <name type="scientific">Streptomyces tamarix</name>
    <dbReference type="NCBI Taxonomy" id="3078565"/>
    <lineage>
        <taxon>Bacteria</taxon>
        <taxon>Bacillati</taxon>
        <taxon>Actinomycetota</taxon>
        <taxon>Actinomycetes</taxon>
        <taxon>Kitasatosporales</taxon>
        <taxon>Streptomycetaceae</taxon>
        <taxon>Streptomyces</taxon>
    </lineage>
</organism>
<gene>
    <name evidence="1" type="ORF">RND61_14690</name>
</gene>
<name>A0ABU3QKL5_9ACTN</name>
<protein>
    <submittedName>
        <fullName evidence="1">Uncharacterized protein</fullName>
    </submittedName>
</protein>
<dbReference type="EMBL" id="JAWCTQ010000016">
    <property type="protein sequence ID" value="MDT9683310.1"/>
    <property type="molecule type" value="Genomic_DNA"/>
</dbReference>
<evidence type="ECO:0000313" key="2">
    <source>
        <dbReference type="Proteomes" id="UP001250181"/>
    </source>
</evidence>
<proteinExistence type="predicted"/>
<dbReference type="RefSeq" id="WP_315878384.1">
    <property type="nucleotide sequence ID" value="NZ_JAWCTQ010000016.1"/>
</dbReference>
<dbReference type="Proteomes" id="UP001250181">
    <property type="component" value="Unassembled WGS sequence"/>
</dbReference>
<accession>A0ABU3QKL5</accession>
<reference evidence="1 2" key="1">
    <citation type="submission" date="2023-09" db="EMBL/GenBank/DDBJ databases">
        <title>Streptomyces sp. nov.: A antagonism against Alternaria gaisen Producing Streptochlin, Isolated from Tamarix root soil.</title>
        <authorList>
            <person name="Chen Y."/>
        </authorList>
    </citation>
    <scope>NUCLEOTIDE SEQUENCE [LARGE SCALE GENOMIC DNA]</scope>
    <source>
        <strain evidence="1 2">TRM76323</strain>
    </source>
</reference>
<keyword evidence="2" id="KW-1185">Reference proteome</keyword>
<evidence type="ECO:0000313" key="1">
    <source>
        <dbReference type="EMBL" id="MDT9683310.1"/>
    </source>
</evidence>